<gene>
    <name evidence="2" type="ORF">RchiOBHm_Chr1g0351491</name>
</gene>
<name>A0A2P6SGG1_ROSCH</name>
<dbReference type="EC" id="2.4.1.34" evidence="2"/>
<evidence type="ECO:0000313" key="2">
    <source>
        <dbReference type="EMBL" id="PRQ57726.1"/>
    </source>
</evidence>
<dbReference type="STRING" id="74649.A0A2P6SGG1"/>
<keyword evidence="1" id="KW-0472">Membrane</keyword>
<protein>
    <submittedName>
        <fullName evidence="2">Putative 1,3-beta-glucan synthase</fullName>
        <ecNumber evidence="2">2.4.1.34</ecNumber>
    </submittedName>
</protein>
<feature type="transmembrane region" description="Helical" evidence="1">
    <location>
        <begin position="21"/>
        <end position="38"/>
    </location>
</feature>
<keyword evidence="2" id="KW-0808">Transferase</keyword>
<keyword evidence="1" id="KW-1133">Transmembrane helix</keyword>
<reference evidence="2 3" key="1">
    <citation type="journal article" date="2018" name="Nat. Genet.">
        <title>The Rosa genome provides new insights in the design of modern roses.</title>
        <authorList>
            <person name="Bendahmane M."/>
        </authorList>
    </citation>
    <scope>NUCLEOTIDE SEQUENCE [LARGE SCALE GENOMIC DNA]</scope>
    <source>
        <strain evidence="3">cv. Old Blush</strain>
    </source>
</reference>
<dbReference type="GO" id="GO:0003843">
    <property type="term" value="F:1,3-beta-D-glucan synthase activity"/>
    <property type="evidence" value="ECO:0007669"/>
    <property type="project" value="UniProtKB-EC"/>
</dbReference>
<keyword evidence="2" id="KW-0328">Glycosyltransferase</keyword>
<comment type="caution">
    <text evidence="2">The sequence shown here is derived from an EMBL/GenBank/DDBJ whole genome shotgun (WGS) entry which is preliminary data.</text>
</comment>
<evidence type="ECO:0000256" key="1">
    <source>
        <dbReference type="SAM" id="Phobius"/>
    </source>
</evidence>
<sequence length="126" mass="15166">MVNYEILYCYSIWEGWEVIKFGRYVGIFLIFYLQVNLFKYNLPAMLFHNIDMVNYHVQFSDISRDNALKKRLEVVLLFIVYLAYRYDDGSALSYILLTMTSWFMALSWLFAPYLFNPCPSGFEWQK</sequence>
<proteinExistence type="predicted"/>
<dbReference type="AlphaFoldDB" id="A0A2P6SGG1"/>
<dbReference type="Proteomes" id="UP000238479">
    <property type="component" value="Chromosome 1"/>
</dbReference>
<organism evidence="2 3">
    <name type="scientific">Rosa chinensis</name>
    <name type="common">China rose</name>
    <dbReference type="NCBI Taxonomy" id="74649"/>
    <lineage>
        <taxon>Eukaryota</taxon>
        <taxon>Viridiplantae</taxon>
        <taxon>Streptophyta</taxon>
        <taxon>Embryophyta</taxon>
        <taxon>Tracheophyta</taxon>
        <taxon>Spermatophyta</taxon>
        <taxon>Magnoliopsida</taxon>
        <taxon>eudicotyledons</taxon>
        <taxon>Gunneridae</taxon>
        <taxon>Pentapetalae</taxon>
        <taxon>rosids</taxon>
        <taxon>fabids</taxon>
        <taxon>Rosales</taxon>
        <taxon>Rosaceae</taxon>
        <taxon>Rosoideae</taxon>
        <taxon>Rosoideae incertae sedis</taxon>
        <taxon>Rosa</taxon>
    </lineage>
</organism>
<feature type="transmembrane region" description="Helical" evidence="1">
    <location>
        <begin position="92"/>
        <end position="115"/>
    </location>
</feature>
<dbReference type="Gramene" id="PRQ57726">
    <property type="protein sequence ID" value="PRQ57726"/>
    <property type="gene ID" value="RchiOBHm_Chr1g0351491"/>
</dbReference>
<dbReference type="PANTHER" id="PTHR12741:SF47">
    <property type="entry name" value="CALLOSE SYNTHASE 9"/>
    <property type="match status" value="1"/>
</dbReference>
<keyword evidence="1" id="KW-0812">Transmembrane</keyword>
<keyword evidence="3" id="KW-1185">Reference proteome</keyword>
<dbReference type="GO" id="GO:0005886">
    <property type="term" value="C:plasma membrane"/>
    <property type="evidence" value="ECO:0007669"/>
    <property type="project" value="TreeGrafter"/>
</dbReference>
<dbReference type="EMBL" id="PDCK01000039">
    <property type="protein sequence ID" value="PRQ57726.1"/>
    <property type="molecule type" value="Genomic_DNA"/>
</dbReference>
<accession>A0A2P6SGG1</accession>
<evidence type="ECO:0000313" key="3">
    <source>
        <dbReference type="Proteomes" id="UP000238479"/>
    </source>
</evidence>
<dbReference type="PANTHER" id="PTHR12741">
    <property type="entry name" value="LYST-INTERACTING PROTEIN LIP5 DOPAMINE RESPONSIVE PROTEIN DRG-1"/>
    <property type="match status" value="1"/>
</dbReference>